<reference evidence="2 3" key="1">
    <citation type="submission" date="2019-01" db="EMBL/GenBank/DDBJ databases">
        <title>Geovibrio thiophilus DSM 11263, complete genome.</title>
        <authorList>
            <person name="Spring S."/>
            <person name="Bunk B."/>
            <person name="Sproer C."/>
        </authorList>
    </citation>
    <scope>NUCLEOTIDE SEQUENCE [LARGE SCALE GENOMIC DNA]</scope>
    <source>
        <strain evidence="2 3">DSM 11263</strain>
    </source>
</reference>
<dbReference type="InterPro" id="IPR017508">
    <property type="entry name" value="HipA_N1"/>
</dbReference>
<protein>
    <submittedName>
        <fullName evidence="2">Toxin HipA</fullName>
    </submittedName>
</protein>
<evidence type="ECO:0000313" key="2">
    <source>
        <dbReference type="EMBL" id="QAR32408.1"/>
    </source>
</evidence>
<sequence>MRKALVYQQGIPAGFLTETERGYEFQYLPDYDGTAVSLTLPVAGKPYQFDDFPPFFDGLLPEGYLLESLLRRLKIDRNDSFSQLIAVGADLVGSVTVKEAAE</sequence>
<evidence type="ECO:0000259" key="1">
    <source>
        <dbReference type="Pfam" id="PF13657"/>
    </source>
</evidence>
<organism evidence="2 3">
    <name type="scientific">Geovibrio thiophilus</name>
    <dbReference type="NCBI Taxonomy" id="139438"/>
    <lineage>
        <taxon>Bacteria</taxon>
        <taxon>Pseudomonadati</taxon>
        <taxon>Deferribacterota</taxon>
        <taxon>Deferribacteres</taxon>
        <taxon>Deferribacterales</taxon>
        <taxon>Geovibrionaceae</taxon>
        <taxon>Geovibrio</taxon>
    </lineage>
</organism>
<dbReference type="OrthoDB" id="9805913at2"/>
<proteinExistence type="predicted"/>
<dbReference type="AlphaFoldDB" id="A0A410JWH7"/>
<name>A0A410JWH7_9BACT</name>
<accession>A0A410JWH7</accession>
<dbReference type="KEGG" id="gtl:EP073_03035"/>
<evidence type="ECO:0000313" key="3">
    <source>
        <dbReference type="Proteomes" id="UP000287502"/>
    </source>
</evidence>
<gene>
    <name evidence="2" type="ORF">EP073_03035</name>
</gene>
<keyword evidence="3" id="KW-1185">Reference proteome</keyword>
<dbReference type="Pfam" id="PF13657">
    <property type="entry name" value="Couple_hipA"/>
    <property type="match status" value="1"/>
</dbReference>
<dbReference type="EMBL" id="CP035108">
    <property type="protein sequence ID" value="QAR32408.1"/>
    <property type="molecule type" value="Genomic_DNA"/>
</dbReference>
<dbReference type="Proteomes" id="UP000287502">
    <property type="component" value="Chromosome"/>
</dbReference>
<feature type="domain" description="HipA N-terminal subdomain 1" evidence="1">
    <location>
        <begin position="5"/>
        <end position="97"/>
    </location>
</feature>
<dbReference type="NCBIfam" id="TIGR03071">
    <property type="entry name" value="couple_hipA"/>
    <property type="match status" value="1"/>
</dbReference>
<dbReference type="RefSeq" id="WP_128465695.1">
    <property type="nucleotide sequence ID" value="NZ_CP035108.1"/>
</dbReference>